<dbReference type="EMBL" id="QLYR01000001">
    <property type="protein sequence ID" value="RAQ30798.1"/>
    <property type="molecule type" value="Genomic_DNA"/>
</dbReference>
<dbReference type="AlphaFoldDB" id="A0A328UGW5"/>
<name>A0A328UGW5_9FIRM</name>
<evidence type="ECO:0000313" key="1">
    <source>
        <dbReference type="EMBL" id="RAQ30798.1"/>
    </source>
</evidence>
<proteinExistence type="predicted"/>
<comment type="caution">
    <text evidence="1">The sequence shown here is derived from an EMBL/GenBank/DDBJ whole genome shotgun (WGS) entry which is preliminary data.</text>
</comment>
<accession>A0A328UGW5</accession>
<dbReference type="Proteomes" id="UP000249377">
    <property type="component" value="Unassembled WGS sequence"/>
</dbReference>
<keyword evidence="2" id="KW-1185">Reference proteome</keyword>
<protein>
    <submittedName>
        <fullName evidence="1">Uncharacterized protein</fullName>
    </submittedName>
</protein>
<sequence length="103" mass="11442">MKTTLPYNRKYVIFAVYEVLDKNGAEYEKTDASTILAEMSVYGNLSRFSVSVNEQETGTEITVTMIHPCEGLSASGVQRSVTAVADSILQYLENDLEINRLKA</sequence>
<organism evidence="1 2">
    <name type="scientific">Hydrogeniiclostridium mannosilyticum</name>
    <dbReference type="NCBI Taxonomy" id="2764322"/>
    <lineage>
        <taxon>Bacteria</taxon>
        <taxon>Bacillati</taxon>
        <taxon>Bacillota</taxon>
        <taxon>Clostridia</taxon>
        <taxon>Eubacteriales</taxon>
        <taxon>Acutalibacteraceae</taxon>
        <taxon>Hydrogeniiclostridium</taxon>
    </lineage>
</organism>
<gene>
    <name evidence="1" type="ORF">DPQ25_00815</name>
</gene>
<reference evidence="1 2" key="1">
    <citation type="submission" date="2018-06" db="EMBL/GenBank/DDBJ databases">
        <title>Noncontiguous genome sequence of Ruminococcaceae bacterium ASD2818.</title>
        <authorList>
            <person name="Chaplin A.V."/>
            <person name="Sokolova S.R."/>
            <person name="Kochetkova T.O."/>
            <person name="Goltsov A.Y."/>
            <person name="Trofimov D.Y."/>
            <person name="Efimov B.A."/>
        </authorList>
    </citation>
    <scope>NUCLEOTIDE SEQUENCE [LARGE SCALE GENOMIC DNA]</scope>
    <source>
        <strain evidence="1 2">ASD2818</strain>
    </source>
</reference>
<evidence type="ECO:0000313" key="2">
    <source>
        <dbReference type="Proteomes" id="UP000249377"/>
    </source>
</evidence>